<protein>
    <recommendedName>
        <fullName evidence="2">Peroxin-19</fullName>
    </recommendedName>
</protein>
<organism evidence="4">
    <name type="scientific">Darwinula stevensoni</name>
    <dbReference type="NCBI Taxonomy" id="69355"/>
    <lineage>
        <taxon>Eukaryota</taxon>
        <taxon>Metazoa</taxon>
        <taxon>Ecdysozoa</taxon>
        <taxon>Arthropoda</taxon>
        <taxon>Crustacea</taxon>
        <taxon>Oligostraca</taxon>
        <taxon>Ostracoda</taxon>
        <taxon>Podocopa</taxon>
        <taxon>Podocopida</taxon>
        <taxon>Darwinulocopina</taxon>
        <taxon>Darwinuloidea</taxon>
        <taxon>Darwinulidae</taxon>
        <taxon>Darwinula</taxon>
    </lineage>
</organism>
<gene>
    <name evidence="4" type="ORF">DSTB1V02_LOCUS1736</name>
</gene>
<accession>A0A7R8X0L3</accession>
<feature type="region of interest" description="Disordered" evidence="3">
    <location>
        <begin position="285"/>
        <end position="310"/>
    </location>
</feature>
<evidence type="ECO:0000256" key="1">
    <source>
        <dbReference type="ARBA" id="ARBA00006326"/>
    </source>
</evidence>
<keyword evidence="5" id="KW-1185">Reference proteome</keyword>
<dbReference type="Gene3D" id="1.20.120.900">
    <property type="entry name" value="Pex19, mPTS binding domain"/>
    <property type="match status" value="1"/>
</dbReference>
<feature type="region of interest" description="Disordered" evidence="3">
    <location>
        <begin position="48"/>
        <end position="80"/>
    </location>
</feature>
<dbReference type="PANTHER" id="PTHR12774">
    <property type="entry name" value="PEROXISOMAL BIOGENESIS FACTOR 19"/>
    <property type="match status" value="1"/>
</dbReference>
<dbReference type="PANTHER" id="PTHR12774:SF2">
    <property type="entry name" value="PEROXISOMAL BIOGENESIS FACTOR 19"/>
    <property type="match status" value="1"/>
</dbReference>
<name>A0A7R8X0L3_9CRUS</name>
<dbReference type="EMBL" id="CAJPEV010000173">
    <property type="protein sequence ID" value="CAG0881804.1"/>
    <property type="molecule type" value="Genomic_DNA"/>
</dbReference>
<evidence type="ECO:0000256" key="2">
    <source>
        <dbReference type="ARBA" id="ARBA00029688"/>
    </source>
</evidence>
<dbReference type="GO" id="GO:0045046">
    <property type="term" value="P:protein import into peroxisome membrane"/>
    <property type="evidence" value="ECO:0007669"/>
    <property type="project" value="TreeGrafter"/>
</dbReference>
<feature type="compositionally biased region" description="Acidic residues" evidence="3">
    <location>
        <begin position="62"/>
        <end position="75"/>
    </location>
</feature>
<dbReference type="Proteomes" id="UP000677054">
    <property type="component" value="Unassembled WGS sequence"/>
</dbReference>
<dbReference type="GO" id="GO:0005778">
    <property type="term" value="C:peroxisomal membrane"/>
    <property type="evidence" value="ECO:0007669"/>
    <property type="project" value="TreeGrafter"/>
</dbReference>
<comment type="similarity">
    <text evidence="1">Belongs to the peroxin-19 family.</text>
</comment>
<dbReference type="EMBL" id="LR899690">
    <property type="protein sequence ID" value="CAD7241756.1"/>
    <property type="molecule type" value="Genomic_DNA"/>
</dbReference>
<reference evidence="4" key="1">
    <citation type="submission" date="2020-11" db="EMBL/GenBank/DDBJ databases">
        <authorList>
            <person name="Tran Van P."/>
        </authorList>
    </citation>
    <scope>NUCLEOTIDE SEQUENCE</scope>
</reference>
<dbReference type="OrthoDB" id="21292at2759"/>
<dbReference type="Pfam" id="PF04614">
    <property type="entry name" value="Pex19"/>
    <property type="match status" value="1"/>
</dbReference>
<dbReference type="InterPro" id="IPR006708">
    <property type="entry name" value="Pex19"/>
</dbReference>
<evidence type="ECO:0000313" key="5">
    <source>
        <dbReference type="Proteomes" id="UP000677054"/>
    </source>
</evidence>
<dbReference type="InterPro" id="IPR038322">
    <property type="entry name" value="Pex19_C_sf"/>
</dbReference>
<dbReference type="AlphaFoldDB" id="A0A7R8X0L3"/>
<evidence type="ECO:0000256" key="3">
    <source>
        <dbReference type="SAM" id="MobiDB-lite"/>
    </source>
</evidence>
<dbReference type="GO" id="GO:0033328">
    <property type="term" value="F:peroxisome membrane targeting sequence binding"/>
    <property type="evidence" value="ECO:0007669"/>
    <property type="project" value="TreeGrafter"/>
</dbReference>
<proteinExistence type="inferred from homology"/>
<sequence>MTSGGELENDETTAQRVLQFLKSASLVHQDWNPNEPLRRITVGDSFNKLTEMAESSGKENEETGEDVNDDPELEDLLASTLSDFDKKKLEEFEKKGKEKEEKVGTEWTEDFIRLATQQFEASMRSALSAQGNAEGCSEASRTEPPDEAEFQRIMAEVLGKMNDSRAPNLNAEEPGDFQGIMPMMQGVMKQLLSKDMLYPALKDLGERYPAYLNEHKELPQEDRHRYEEQLVIIQELCRDFERGEESDAQFERAFAAMQRMQDLGHPPKELVGDVDLFPALPDVPSPSSSMGFSLFPEYDFTPSEGSSNKE</sequence>
<evidence type="ECO:0000313" key="4">
    <source>
        <dbReference type="EMBL" id="CAD7241756.1"/>
    </source>
</evidence>